<reference evidence="3 4" key="1">
    <citation type="journal article" date="2008" name="Nat. Biotechnol.">
        <title>Genome sequencing and analysis of the biomass-degrading fungus Trichoderma reesei (syn. Hypocrea jecorina).</title>
        <authorList>
            <person name="Martinez D."/>
            <person name="Berka R.M."/>
            <person name="Henrissat B."/>
            <person name="Saloheimo M."/>
            <person name="Arvas M."/>
            <person name="Baker S.E."/>
            <person name="Chapman J."/>
            <person name="Chertkov O."/>
            <person name="Coutinho P.M."/>
            <person name="Cullen D."/>
            <person name="Danchin E.G."/>
            <person name="Grigoriev I.V."/>
            <person name="Harris P."/>
            <person name="Jackson M."/>
            <person name="Kubicek C.P."/>
            <person name="Han C.S."/>
            <person name="Ho I."/>
            <person name="Larrondo L.F."/>
            <person name="de Leon A.L."/>
            <person name="Magnuson J.K."/>
            <person name="Merino S."/>
            <person name="Misra M."/>
            <person name="Nelson B."/>
            <person name="Putnam N."/>
            <person name="Robbertse B."/>
            <person name="Salamov A.A."/>
            <person name="Schmoll M."/>
            <person name="Terry A."/>
            <person name="Thayer N."/>
            <person name="Westerholm-Parvinen A."/>
            <person name="Schoch C.L."/>
            <person name="Yao J."/>
            <person name="Barabote R."/>
            <person name="Nelson M.A."/>
            <person name="Detter C."/>
            <person name="Bruce D."/>
            <person name="Kuske C.R."/>
            <person name="Xie G."/>
            <person name="Richardson P."/>
            <person name="Rokhsar D.S."/>
            <person name="Lucas S.M."/>
            <person name="Rubin E.M."/>
            <person name="Dunn-Coleman N."/>
            <person name="Ward M."/>
            <person name="Brettin T.S."/>
        </authorList>
    </citation>
    <scope>NUCLEOTIDE SEQUENCE [LARGE SCALE GENOMIC DNA]</scope>
    <source>
        <strain evidence="3 4">QM6a</strain>
    </source>
</reference>
<dbReference type="RefSeq" id="XP_006962662.1">
    <property type="nucleotide sequence ID" value="XM_006962600.1"/>
</dbReference>
<organism evidence="4">
    <name type="scientific">Hypocrea jecorina (strain QM6a)</name>
    <name type="common">Trichoderma reesei</name>
    <dbReference type="NCBI Taxonomy" id="431241"/>
    <lineage>
        <taxon>Eukaryota</taxon>
        <taxon>Fungi</taxon>
        <taxon>Dikarya</taxon>
        <taxon>Ascomycota</taxon>
        <taxon>Pezizomycotina</taxon>
        <taxon>Sordariomycetes</taxon>
        <taxon>Hypocreomycetidae</taxon>
        <taxon>Hypocreales</taxon>
        <taxon>Hypocreaceae</taxon>
        <taxon>Trichoderma</taxon>
    </lineage>
</organism>
<keyword evidence="2" id="KW-0472">Membrane</keyword>
<keyword evidence="2" id="KW-0812">Transmembrane</keyword>
<evidence type="ECO:0000256" key="1">
    <source>
        <dbReference type="SAM" id="MobiDB-lite"/>
    </source>
</evidence>
<dbReference type="VEuPathDB" id="FungiDB:TRIREDRAFT_104231"/>
<keyword evidence="2" id="KW-1133">Transmembrane helix</keyword>
<name>G0RBU0_HYPJQ</name>
<gene>
    <name evidence="3" type="ORF">TRIREDRAFT_104231</name>
</gene>
<evidence type="ECO:0000256" key="2">
    <source>
        <dbReference type="SAM" id="Phobius"/>
    </source>
</evidence>
<sequence>MAEASPGEIQRLVQCILLLLTNRFMIQLHLPSQHVSNSSPSSITKTLLLLLLLFLLLLHPPSDPQTPPAQPRTAFPADAHTLPRALNTGLYRPSLAPDGARLSARGLCQLETEAQPGRHSQYGPAPSAGAATDPKGMPPLNFVHLRPSFQSPALPLYSIHFSSPLVPSSSPSPRPRHSSTSTLAAKTPNPRPSPASAASDFLSLPCRFVFPCARQTRAVSSVSAAAGFDAGVNLLSSDLNLALLSLANFVVHILLTPPLAFAARSNTSQWVMLSLPALPLPSNPPSNQPAAAQAPITTLVPFADRAQLPACAAACGHLYDANGACVPPAIPTNTPAAYTSCFCFDPRLAPFSTTTAGVCDNACTGDPNGLASITKWYHSVCNVKNVAAPTTSTSTTTTSGGASAPQRTDGAPSGDWISNHWQWVVMLVILVVGIAGIWIGACIWRRRYLRNRELRRQAAGNTNSWGSGMPAAEAGAGIPMTYQDKTHTAATLPNFTSTSEKRGTTTKLWPFSSS</sequence>
<feature type="region of interest" description="Disordered" evidence="1">
    <location>
        <begin position="390"/>
        <end position="411"/>
    </location>
</feature>
<dbReference type="KEGG" id="tre:TRIREDRAFT_104231"/>
<feature type="region of interest" description="Disordered" evidence="1">
    <location>
        <begin position="491"/>
        <end position="514"/>
    </location>
</feature>
<protein>
    <submittedName>
        <fullName evidence="3">Predicted protein</fullName>
    </submittedName>
</protein>
<feature type="transmembrane region" description="Helical" evidence="2">
    <location>
        <begin position="421"/>
        <end position="444"/>
    </location>
</feature>
<dbReference type="OrthoDB" id="5426355at2759"/>
<feature type="region of interest" description="Disordered" evidence="1">
    <location>
        <begin position="167"/>
        <end position="196"/>
    </location>
</feature>
<evidence type="ECO:0000313" key="3">
    <source>
        <dbReference type="EMBL" id="EGR51117.1"/>
    </source>
</evidence>
<proteinExistence type="predicted"/>
<accession>G0RBU0</accession>
<dbReference type="GeneID" id="18480789"/>
<keyword evidence="4" id="KW-1185">Reference proteome</keyword>
<evidence type="ECO:0000313" key="4">
    <source>
        <dbReference type="Proteomes" id="UP000008984"/>
    </source>
</evidence>
<dbReference type="eggNOG" id="ENOG502SPC3">
    <property type="taxonomic scope" value="Eukaryota"/>
</dbReference>
<feature type="compositionally biased region" description="Low complexity" evidence="1">
    <location>
        <begin position="390"/>
        <end position="405"/>
    </location>
</feature>
<feature type="region of interest" description="Disordered" evidence="1">
    <location>
        <begin position="113"/>
        <end position="135"/>
    </location>
</feature>
<dbReference type="AlphaFoldDB" id="G0RBU0"/>
<feature type="compositionally biased region" description="Polar residues" evidence="1">
    <location>
        <begin position="505"/>
        <end position="514"/>
    </location>
</feature>
<dbReference type="Proteomes" id="UP000008984">
    <property type="component" value="Unassembled WGS sequence"/>
</dbReference>
<dbReference type="EMBL" id="GL985058">
    <property type="protein sequence ID" value="EGR51117.1"/>
    <property type="molecule type" value="Genomic_DNA"/>
</dbReference>
<dbReference type="HOGENOM" id="CLU_530022_0_0_1"/>